<dbReference type="EMBL" id="FNSD01000001">
    <property type="protein sequence ID" value="SEB52664.1"/>
    <property type="molecule type" value="Genomic_DNA"/>
</dbReference>
<reference evidence="1 2" key="1">
    <citation type="submission" date="2016-10" db="EMBL/GenBank/DDBJ databases">
        <authorList>
            <person name="de Groot N.N."/>
        </authorList>
    </citation>
    <scope>NUCLEOTIDE SEQUENCE [LARGE SCALE GENOMIC DNA]</scope>
    <source>
        <strain evidence="1 2">AB35.6</strain>
    </source>
</reference>
<name>A0A1H4K289_9BACT</name>
<gene>
    <name evidence="1" type="ORF">SAMN05443244_0966</name>
</gene>
<evidence type="ECO:0000313" key="2">
    <source>
        <dbReference type="Proteomes" id="UP000182409"/>
    </source>
</evidence>
<evidence type="ECO:0000313" key="1">
    <source>
        <dbReference type="EMBL" id="SEB52664.1"/>
    </source>
</evidence>
<protein>
    <submittedName>
        <fullName evidence="1">Uncharacterized protein</fullName>
    </submittedName>
</protein>
<accession>A0A1H4K289</accession>
<dbReference type="AlphaFoldDB" id="A0A1H4K289"/>
<proteinExistence type="predicted"/>
<sequence length="47" mass="5108">MEICSHLGVPLTLTWAKGGYSPAFALTLVISTWRDGALFTAEKRIGK</sequence>
<dbReference type="Proteomes" id="UP000182409">
    <property type="component" value="Unassembled WGS sequence"/>
</dbReference>
<organism evidence="1 2">
    <name type="scientific">Terriglobus roseus</name>
    <dbReference type="NCBI Taxonomy" id="392734"/>
    <lineage>
        <taxon>Bacteria</taxon>
        <taxon>Pseudomonadati</taxon>
        <taxon>Acidobacteriota</taxon>
        <taxon>Terriglobia</taxon>
        <taxon>Terriglobales</taxon>
        <taxon>Acidobacteriaceae</taxon>
        <taxon>Terriglobus</taxon>
    </lineage>
</organism>